<dbReference type="Proteomes" id="UP000429607">
    <property type="component" value="Unassembled WGS sequence"/>
</dbReference>
<accession>A0A6A3GDE3</accession>
<evidence type="ECO:0000313" key="3">
    <source>
        <dbReference type="EMBL" id="KAE8954811.1"/>
    </source>
</evidence>
<evidence type="ECO:0000313" key="4">
    <source>
        <dbReference type="Proteomes" id="UP000429607"/>
    </source>
</evidence>
<protein>
    <submittedName>
        <fullName evidence="3">Uncharacterized protein</fullName>
    </submittedName>
</protein>
<proteinExistence type="predicted"/>
<evidence type="ECO:0000256" key="2">
    <source>
        <dbReference type="SAM" id="MobiDB-lite"/>
    </source>
</evidence>
<reference evidence="3 4" key="1">
    <citation type="submission" date="2018-09" db="EMBL/GenBank/DDBJ databases">
        <title>Genomic investigation of the strawberry pathogen Phytophthora fragariae indicates pathogenicity is determined by transcriptional variation in three key races.</title>
        <authorList>
            <person name="Adams T.M."/>
            <person name="Armitage A.D."/>
            <person name="Sobczyk M.K."/>
            <person name="Bates H.J."/>
            <person name="Dunwell J.M."/>
            <person name="Nellist C.F."/>
            <person name="Harrison R.J."/>
        </authorList>
    </citation>
    <scope>NUCLEOTIDE SEQUENCE [LARGE SCALE GENOMIC DNA]</scope>
    <source>
        <strain evidence="3 4">SCRP249</strain>
    </source>
</reference>
<sequence length="258" mass="29007">MISDRTTRKIVRSGDNVDSVRVASLNHWLMEERVMHKKPKRDINAQIVSGACLMTSDESFEYHVAKSKEKADKLREKELRAQAKVAKTKERQDKKVAKLVANELKRREKIELTLAAEQKRIAVAEAKAAKRIAKAEAKEAKRIDDAEAKEAKRIARAEAKNIKRVADAEAKELKRIAQAAAKEAKRIATEEKRATAANAKKARHLTTILGTETTQSTGGVLSKKRQRFDSASESRPDLELKVDTYGDFHTNGEYEITF</sequence>
<dbReference type="EMBL" id="QXFV01009611">
    <property type="protein sequence ID" value="KAE8954811.1"/>
    <property type="molecule type" value="Genomic_DNA"/>
</dbReference>
<feature type="compositionally biased region" description="Polar residues" evidence="2">
    <location>
        <begin position="210"/>
        <end position="219"/>
    </location>
</feature>
<feature type="coiled-coil region" evidence="1">
    <location>
        <begin position="64"/>
        <end position="190"/>
    </location>
</feature>
<keyword evidence="1" id="KW-0175">Coiled coil</keyword>
<feature type="compositionally biased region" description="Basic and acidic residues" evidence="2">
    <location>
        <begin position="227"/>
        <end position="236"/>
    </location>
</feature>
<gene>
    <name evidence="3" type="ORF">PR001_g32344</name>
</gene>
<dbReference type="AlphaFoldDB" id="A0A6A3GDE3"/>
<feature type="region of interest" description="Disordered" evidence="2">
    <location>
        <begin position="210"/>
        <end position="236"/>
    </location>
</feature>
<comment type="caution">
    <text evidence="3">The sequence shown here is derived from an EMBL/GenBank/DDBJ whole genome shotgun (WGS) entry which is preliminary data.</text>
</comment>
<evidence type="ECO:0000256" key="1">
    <source>
        <dbReference type="SAM" id="Coils"/>
    </source>
</evidence>
<name>A0A6A3GDE3_9STRA</name>
<organism evidence="3 4">
    <name type="scientific">Phytophthora rubi</name>
    <dbReference type="NCBI Taxonomy" id="129364"/>
    <lineage>
        <taxon>Eukaryota</taxon>
        <taxon>Sar</taxon>
        <taxon>Stramenopiles</taxon>
        <taxon>Oomycota</taxon>
        <taxon>Peronosporomycetes</taxon>
        <taxon>Peronosporales</taxon>
        <taxon>Peronosporaceae</taxon>
        <taxon>Phytophthora</taxon>
    </lineage>
</organism>